<evidence type="ECO:0000313" key="2">
    <source>
        <dbReference type="EMBL" id="NAY90634.1"/>
    </source>
</evidence>
<name>A0A964T9D1_9FLAO</name>
<protein>
    <recommendedName>
        <fullName evidence="4">Carboxypeptidase regulatory-like domain-containing protein</fullName>
    </recommendedName>
</protein>
<comment type="caution">
    <text evidence="2">The sequence shown here is derived from an EMBL/GenBank/DDBJ whole genome shotgun (WGS) entry which is preliminary data.</text>
</comment>
<dbReference type="PROSITE" id="PS51257">
    <property type="entry name" value="PROKAR_LIPOPROTEIN"/>
    <property type="match status" value="1"/>
</dbReference>
<reference evidence="2" key="1">
    <citation type="submission" date="2020-01" db="EMBL/GenBank/DDBJ databases">
        <title>Muricauda ochracea sp. nov., isolated from a tidal flat of Garorim bay in Korea.</title>
        <authorList>
            <person name="Kim D."/>
            <person name="Yoo Y."/>
            <person name="Kim J.-J."/>
        </authorList>
    </citation>
    <scope>NUCLEOTIDE SEQUENCE</scope>
    <source>
        <strain evidence="2">JGD-17</strain>
    </source>
</reference>
<dbReference type="InterPro" id="IPR008969">
    <property type="entry name" value="CarboxyPept-like_regulatory"/>
</dbReference>
<dbReference type="AlphaFoldDB" id="A0A964T9D1"/>
<gene>
    <name evidence="2" type="ORF">GTQ34_01770</name>
</gene>
<keyword evidence="3" id="KW-1185">Reference proteome</keyword>
<evidence type="ECO:0000256" key="1">
    <source>
        <dbReference type="SAM" id="SignalP"/>
    </source>
</evidence>
<organism evidence="2 3">
    <name type="scientific">Flagellimonas ochracea</name>
    <dbReference type="NCBI Taxonomy" id="2696472"/>
    <lineage>
        <taxon>Bacteria</taxon>
        <taxon>Pseudomonadati</taxon>
        <taxon>Bacteroidota</taxon>
        <taxon>Flavobacteriia</taxon>
        <taxon>Flavobacteriales</taxon>
        <taxon>Flavobacteriaceae</taxon>
        <taxon>Flagellimonas</taxon>
    </lineage>
</organism>
<feature type="chain" id="PRO_5037515592" description="Carboxypeptidase regulatory-like domain-containing protein" evidence="1">
    <location>
        <begin position="20"/>
        <end position="98"/>
    </location>
</feature>
<dbReference type="RefSeq" id="WP_166522041.1">
    <property type="nucleotide sequence ID" value="NZ_JAAABI010000001.1"/>
</dbReference>
<evidence type="ECO:0008006" key="4">
    <source>
        <dbReference type="Google" id="ProtNLM"/>
    </source>
</evidence>
<sequence>MKKIILLLLIIFISSCCKEDDTALVCISDCTVVQGQIVTSNGKPLANIPIEFRHNSSRPYNSSIRRIKKATTDKNGYYNMEFFIESDELALKRKVILS</sequence>
<evidence type="ECO:0000313" key="3">
    <source>
        <dbReference type="Proteomes" id="UP000667650"/>
    </source>
</evidence>
<accession>A0A964T9D1</accession>
<dbReference type="SUPFAM" id="SSF49464">
    <property type="entry name" value="Carboxypeptidase regulatory domain-like"/>
    <property type="match status" value="1"/>
</dbReference>
<feature type="signal peptide" evidence="1">
    <location>
        <begin position="1"/>
        <end position="19"/>
    </location>
</feature>
<dbReference type="Proteomes" id="UP000667650">
    <property type="component" value="Unassembled WGS sequence"/>
</dbReference>
<proteinExistence type="predicted"/>
<keyword evidence="1" id="KW-0732">Signal</keyword>
<dbReference type="EMBL" id="JAAABI010000001">
    <property type="protein sequence ID" value="NAY90634.1"/>
    <property type="molecule type" value="Genomic_DNA"/>
</dbReference>